<dbReference type="AlphaFoldDB" id="A0A9P9EP18"/>
<dbReference type="Pfam" id="PF17111">
    <property type="entry name" value="PigL_N"/>
    <property type="match status" value="1"/>
</dbReference>
<evidence type="ECO:0000259" key="1">
    <source>
        <dbReference type="Pfam" id="PF17111"/>
    </source>
</evidence>
<sequence length="138" mass="15627">MDPLSISTNALSLAAVVFKTSVTLRDMFDDYSDAPQAISDVSDEDKVMQAALRVVESAIRAEPHAIARFDLEDMFSLAVKGCHTTLLYVRKQYEQLFGREDWKAKIMVLWKNHEMTSFGTRLDRKKSTIGILVQTLNL</sequence>
<evidence type="ECO:0000313" key="2">
    <source>
        <dbReference type="EMBL" id="KAH7141178.1"/>
    </source>
</evidence>
<dbReference type="Proteomes" id="UP000717696">
    <property type="component" value="Unassembled WGS sequence"/>
</dbReference>
<keyword evidence="3" id="KW-1185">Reference proteome</keyword>
<proteinExistence type="predicted"/>
<dbReference type="InterPro" id="IPR031348">
    <property type="entry name" value="PigL_N"/>
</dbReference>
<accession>A0A9P9EP18</accession>
<name>A0A9P9EP18_9HYPO</name>
<protein>
    <recommendedName>
        <fullName evidence="1">Azaphilone pigments biosynthesis cluster protein L N-terminal domain-containing protein</fullName>
    </recommendedName>
</protein>
<comment type="caution">
    <text evidence="2">The sequence shown here is derived from an EMBL/GenBank/DDBJ whole genome shotgun (WGS) entry which is preliminary data.</text>
</comment>
<dbReference type="EMBL" id="JAGMUU010000012">
    <property type="protein sequence ID" value="KAH7141178.1"/>
    <property type="molecule type" value="Genomic_DNA"/>
</dbReference>
<gene>
    <name evidence="2" type="ORF">B0J13DRAFT_526425</name>
</gene>
<reference evidence="2" key="1">
    <citation type="journal article" date="2021" name="Nat. Commun.">
        <title>Genetic determinants of endophytism in the Arabidopsis root mycobiome.</title>
        <authorList>
            <person name="Mesny F."/>
            <person name="Miyauchi S."/>
            <person name="Thiergart T."/>
            <person name="Pickel B."/>
            <person name="Atanasova L."/>
            <person name="Karlsson M."/>
            <person name="Huettel B."/>
            <person name="Barry K.W."/>
            <person name="Haridas S."/>
            <person name="Chen C."/>
            <person name="Bauer D."/>
            <person name="Andreopoulos W."/>
            <person name="Pangilinan J."/>
            <person name="LaButti K."/>
            <person name="Riley R."/>
            <person name="Lipzen A."/>
            <person name="Clum A."/>
            <person name="Drula E."/>
            <person name="Henrissat B."/>
            <person name="Kohler A."/>
            <person name="Grigoriev I.V."/>
            <person name="Martin F.M."/>
            <person name="Hacquard S."/>
        </authorList>
    </citation>
    <scope>NUCLEOTIDE SEQUENCE</scope>
    <source>
        <strain evidence="2">MPI-CAGE-AT-0021</strain>
    </source>
</reference>
<organism evidence="2 3">
    <name type="scientific">Dactylonectria estremocensis</name>
    <dbReference type="NCBI Taxonomy" id="1079267"/>
    <lineage>
        <taxon>Eukaryota</taxon>
        <taxon>Fungi</taxon>
        <taxon>Dikarya</taxon>
        <taxon>Ascomycota</taxon>
        <taxon>Pezizomycotina</taxon>
        <taxon>Sordariomycetes</taxon>
        <taxon>Hypocreomycetidae</taxon>
        <taxon>Hypocreales</taxon>
        <taxon>Nectriaceae</taxon>
        <taxon>Dactylonectria</taxon>
    </lineage>
</organism>
<feature type="domain" description="Azaphilone pigments biosynthesis cluster protein L N-terminal" evidence="1">
    <location>
        <begin position="1"/>
        <end position="138"/>
    </location>
</feature>
<evidence type="ECO:0000313" key="3">
    <source>
        <dbReference type="Proteomes" id="UP000717696"/>
    </source>
</evidence>
<dbReference type="OrthoDB" id="5365701at2759"/>